<protein>
    <submittedName>
        <fullName evidence="2">Putative inwardly rectifying k+ channel</fullName>
    </submittedName>
</protein>
<keyword evidence="1" id="KW-0732">Signal</keyword>
<accession>A0A2M4DP56</accession>
<reference evidence="2" key="1">
    <citation type="submission" date="2018-01" db="EMBL/GenBank/DDBJ databases">
        <title>An insight into the sialome of Amazonian anophelines.</title>
        <authorList>
            <person name="Ribeiro J.M."/>
            <person name="Scarpassa V."/>
            <person name="Calvo E."/>
        </authorList>
    </citation>
    <scope>NUCLEOTIDE SEQUENCE</scope>
</reference>
<sequence length="104" mass="12279">MLLRIIIYLYIMLLLNPDVIGSSKSMFEKRWHRHYTNTIRTLSTVHLEDEQTPLTVQPRYLTIHAAPRRPRSYLQLENNLRNLFDRPSITISPSSVTSIRTDSR</sequence>
<keyword evidence="2" id="KW-0813">Transport</keyword>
<dbReference type="EMBL" id="GGFL01015156">
    <property type="protein sequence ID" value="MBW79334.1"/>
    <property type="molecule type" value="Transcribed_RNA"/>
</dbReference>
<dbReference type="GO" id="GO:0034220">
    <property type="term" value="P:monoatomic ion transmembrane transport"/>
    <property type="evidence" value="ECO:0007669"/>
    <property type="project" value="UniProtKB-KW"/>
</dbReference>
<keyword evidence="2" id="KW-0407">Ion channel</keyword>
<dbReference type="VEuPathDB" id="VectorBase:ADAR2_001534"/>
<organism evidence="2">
    <name type="scientific">Anopheles darlingi</name>
    <name type="common">Mosquito</name>
    <dbReference type="NCBI Taxonomy" id="43151"/>
    <lineage>
        <taxon>Eukaryota</taxon>
        <taxon>Metazoa</taxon>
        <taxon>Ecdysozoa</taxon>
        <taxon>Arthropoda</taxon>
        <taxon>Hexapoda</taxon>
        <taxon>Insecta</taxon>
        <taxon>Pterygota</taxon>
        <taxon>Neoptera</taxon>
        <taxon>Endopterygota</taxon>
        <taxon>Diptera</taxon>
        <taxon>Nematocera</taxon>
        <taxon>Culicoidea</taxon>
        <taxon>Culicidae</taxon>
        <taxon>Anophelinae</taxon>
        <taxon>Anopheles</taxon>
    </lineage>
</organism>
<evidence type="ECO:0000313" key="2">
    <source>
        <dbReference type="EMBL" id="MBW79334.1"/>
    </source>
</evidence>
<dbReference type="VEuPathDB" id="VectorBase:ADAC008693"/>
<keyword evidence="2" id="KW-0406">Ion transport</keyword>
<feature type="signal peptide" evidence="1">
    <location>
        <begin position="1"/>
        <end position="21"/>
    </location>
</feature>
<name>A0A2M4DP56_ANODA</name>
<dbReference type="AlphaFoldDB" id="A0A2M4DP56"/>
<feature type="chain" id="PRO_5014889045" evidence="1">
    <location>
        <begin position="22"/>
        <end position="104"/>
    </location>
</feature>
<evidence type="ECO:0000256" key="1">
    <source>
        <dbReference type="SAM" id="SignalP"/>
    </source>
</evidence>
<proteinExistence type="predicted"/>